<accession>A0AAX1TQH7</accession>
<sequence>MIQSRCGILCEKCHYKEELGCNGCVNINKPFWGESCPVKSCCENKNLAHCGQCDIFPCELLMQFAYDKEQGDEGKRIEQCRCWQS</sequence>
<dbReference type="Pfam" id="PF12675">
    <property type="entry name" value="DUF3795"/>
    <property type="match status" value="1"/>
</dbReference>
<evidence type="ECO:0000313" key="2">
    <source>
        <dbReference type="Proteomes" id="UP000249008"/>
    </source>
</evidence>
<name>A0AAX1TQH7_9FUSO</name>
<dbReference type="InterPro" id="IPR024227">
    <property type="entry name" value="DUF3795"/>
</dbReference>
<organism evidence="1 2">
    <name type="scientific">Fusobacterium ulcerans</name>
    <dbReference type="NCBI Taxonomy" id="861"/>
    <lineage>
        <taxon>Bacteria</taxon>
        <taxon>Fusobacteriati</taxon>
        <taxon>Fusobacteriota</taxon>
        <taxon>Fusobacteriia</taxon>
        <taxon>Fusobacteriales</taxon>
        <taxon>Fusobacteriaceae</taxon>
        <taxon>Fusobacterium</taxon>
    </lineage>
</organism>
<dbReference type="KEGG" id="ful:C4N20_05885"/>
<dbReference type="Proteomes" id="UP000249008">
    <property type="component" value="Chromosome 1"/>
</dbReference>
<dbReference type="AlphaFoldDB" id="A0AAX1TQH7"/>
<dbReference type="RefSeq" id="WP_005979886.1">
    <property type="nucleotide sequence ID" value="NZ_BAABXY010000001.1"/>
</dbReference>
<evidence type="ECO:0000313" key="1">
    <source>
        <dbReference type="EMBL" id="SQJ15699.1"/>
    </source>
</evidence>
<proteinExistence type="predicted"/>
<dbReference type="EMBL" id="LS483487">
    <property type="protein sequence ID" value="SQJ15699.1"/>
    <property type="molecule type" value="Genomic_DNA"/>
</dbReference>
<reference evidence="1 2" key="1">
    <citation type="submission" date="2018-06" db="EMBL/GenBank/DDBJ databases">
        <authorList>
            <consortium name="Pathogen Informatics"/>
            <person name="Doyle S."/>
        </authorList>
    </citation>
    <scope>NUCLEOTIDE SEQUENCE [LARGE SCALE GENOMIC DNA]</scope>
    <source>
        <strain evidence="1 2">NCTC12112</strain>
    </source>
</reference>
<protein>
    <submittedName>
        <fullName evidence="1">Protein of uncharacterized function (DUF3795)</fullName>
    </submittedName>
</protein>
<dbReference type="GeneID" id="78454330"/>
<gene>
    <name evidence="1" type="ORF">NCTC12112_03066</name>
</gene>